<sequence>MENLAVNDISFTEENIKRVTLRNHANKVGAVDMCLNPHNNEEIRVASVSEDGKLYIYDINRNDILENKKVKECIILVLLPSFHPKKEKKTILSSFNSQNFFFCLQNIINSQWVTTLNLHKRNDLVACGGLDNTVSIYLFAGRNASTRHPWRRINKAKWHIQFVEFFSDGTNRICCGGSGSALLYVFDYWTSECLAAIDCGQTALADARLCQDKSKCLFVTGEGTIQFLRFGASGAGSDSNMQYKHLQTICGEAGNKFGRICISPNDKYLACGGNGKGNCCIYEFQNDCTQLSQLDLSAIGPSCEEGITDVCWVNDLCCVFSLKDKRTTSLLGVEIIRYCESKVFIDALMQCLHSIDRVQLHVKTDLCRHLCTLILHMCGHHFRHFEISSPHTSKVTCLAASVLHTFGASLMASGGDDSRVCVCMWNKNKSIL</sequence>
<dbReference type="Pfam" id="PF00400">
    <property type="entry name" value="WD40"/>
    <property type="match status" value="2"/>
</dbReference>
<dbReference type="AlphaFoldDB" id="X6M8K3"/>
<proteinExistence type="predicted"/>
<name>X6M8K3_RETFI</name>
<dbReference type="PANTHER" id="PTHR19848:SF8">
    <property type="entry name" value="F-BOX AND WD REPEAT DOMAIN CONTAINING 7"/>
    <property type="match status" value="1"/>
</dbReference>
<protein>
    <submittedName>
        <fullName evidence="3">Uncharacterized protein</fullName>
    </submittedName>
</protein>
<dbReference type="EMBL" id="ASPP01023530">
    <property type="protein sequence ID" value="ETO10318.1"/>
    <property type="molecule type" value="Genomic_DNA"/>
</dbReference>
<keyword evidence="4" id="KW-1185">Reference proteome</keyword>
<comment type="caution">
    <text evidence="3">The sequence shown here is derived from an EMBL/GenBank/DDBJ whole genome shotgun (WGS) entry which is preliminary data.</text>
</comment>
<dbReference type="InterPro" id="IPR001680">
    <property type="entry name" value="WD40_rpt"/>
</dbReference>
<evidence type="ECO:0000313" key="3">
    <source>
        <dbReference type="EMBL" id="ETO10318.1"/>
    </source>
</evidence>
<dbReference type="InterPro" id="IPR015943">
    <property type="entry name" value="WD40/YVTN_repeat-like_dom_sf"/>
</dbReference>
<evidence type="ECO:0000256" key="2">
    <source>
        <dbReference type="ARBA" id="ARBA00022737"/>
    </source>
</evidence>
<gene>
    <name evidence="3" type="ORF">RFI_27057</name>
</gene>
<evidence type="ECO:0000256" key="1">
    <source>
        <dbReference type="ARBA" id="ARBA00022574"/>
    </source>
</evidence>
<reference evidence="3 4" key="1">
    <citation type="journal article" date="2013" name="Curr. Biol.">
        <title>The Genome of the Foraminiferan Reticulomyxa filosa.</title>
        <authorList>
            <person name="Glockner G."/>
            <person name="Hulsmann N."/>
            <person name="Schleicher M."/>
            <person name="Noegel A.A."/>
            <person name="Eichinger L."/>
            <person name="Gallinger C."/>
            <person name="Pawlowski J."/>
            <person name="Sierra R."/>
            <person name="Euteneuer U."/>
            <person name="Pillet L."/>
            <person name="Moustafa A."/>
            <person name="Platzer M."/>
            <person name="Groth M."/>
            <person name="Szafranski K."/>
            <person name="Schliwa M."/>
        </authorList>
    </citation>
    <scope>NUCLEOTIDE SEQUENCE [LARGE SCALE GENOMIC DNA]</scope>
</reference>
<accession>X6M8K3</accession>
<organism evidence="3 4">
    <name type="scientific">Reticulomyxa filosa</name>
    <dbReference type="NCBI Taxonomy" id="46433"/>
    <lineage>
        <taxon>Eukaryota</taxon>
        <taxon>Sar</taxon>
        <taxon>Rhizaria</taxon>
        <taxon>Retaria</taxon>
        <taxon>Foraminifera</taxon>
        <taxon>Monothalamids</taxon>
        <taxon>Reticulomyxidae</taxon>
        <taxon>Reticulomyxa</taxon>
    </lineage>
</organism>
<dbReference type="InterPro" id="IPR036322">
    <property type="entry name" value="WD40_repeat_dom_sf"/>
</dbReference>
<dbReference type="PANTHER" id="PTHR19848">
    <property type="entry name" value="WD40 REPEAT PROTEIN"/>
    <property type="match status" value="1"/>
</dbReference>
<dbReference type="SUPFAM" id="SSF50978">
    <property type="entry name" value="WD40 repeat-like"/>
    <property type="match status" value="1"/>
</dbReference>
<dbReference type="Proteomes" id="UP000023152">
    <property type="component" value="Unassembled WGS sequence"/>
</dbReference>
<dbReference type="Gene3D" id="2.130.10.10">
    <property type="entry name" value="YVTN repeat-like/Quinoprotein amine dehydrogenase"/>
    <property type="match status" value="2"/>
</dbReference>
<dbReference type="SMART" id="SM00320">
    <property type="entry name" value="WD40"/>
    <property type="match status" value="4"/>
</dbReference>
<keyword evidence="2" id="KW-0677">Repeat</keyword>
<evidence type="ECO:0000313" key="4">
    <source>
        <dbReference type="Proteomes" id="UP000023152"/>
    </source>
</evidence>
<keyword evidence="1" id="KW-0853">WD repeat</keyword>